<name>A0ABS7TI45_9BACT</name>
<evidence type="ECO:0000313" key="1">
    <source>
        <dbReference type="EMBL" id="MBZ5707792.1"/>
    </source>
</evidence>
<comment type="caution">
    <text evidence="1">The sequence shown here is derived from an EMBL/GenBank/DDBJ whole genome shotgun (WGS) entry which is preliminary data.</text>
</comment>
<keyword evidence="2" id="KW-1185">Reference proteome</keyword>
<proteinExistence type="predicted"/>
<dbReference type="RefSeq" id="WP_224189555.1">
    <property type="nucleotide sequence ID" value="NZ_JAIRAU010000001.1"/>
</dbReference>
<dbReference type="EMBL" id="JAIRAU010000001">
    <property type="protein sequence ID" value="MBZ5707792.1"/>
    <property type="molecule type" value="Genomic_DNA"/>
</dbReference>
<gene>
    <name evidence="1" type="ORF">K7C98_00875</name>
</gene>
<evidence type="ECO:0008006" key="3">
    <source>
        <dbReference type="Google" id="ProtNLM"/>
    </source>
</evidence>
<evidence type="ECO:0000313" key="2">
    <source>
        <dbReference type="Proteomes" id="UP001139031"/>
    </source>
</evidence>
<sequence>MIRTTSRSLILLADVFVVLAACDLAALDPIRTADRAGLTCLDIALPQCVPTCDPVVQDCRGGETCSFFGSGFGCWDTIEEPRGLFDSCEFANACEPGLACVVPDLVFECDPDSSGCCTLYCDLDGPDSCPGAGQECLPFFSPGEAAPGLKHLGICRIP</sequence>
<protein>
    <recommendedName>
        <fullName evidence="3">Lipoprotein</fullName>
    </recommendedName>
</protein>
<reference evidence="1" key="1">
    <citation type="submission" date="2021-08" db="EMBL/GenBank/DDBJ databases">
        <authorList>
            <person name="Stevens D.C."/>
        </authorList>
    </citation>
    <scope>NUCLEOTIDE SEQUENCE</scope>
    <source>
        <strain evidence="1">DSM 53165</strain>
    </source>
</reference>
<dbReference type="Proteomes" id="UP001139031">
    <property type="component" value="Unassembled WGS sequence"/>
</dbReference>
<accession>A0ABS7TI45</accession>
<organism evidence="1 2">
    <name type="scientific">Nannocystis pusilla</name>
    <dbReference type="NCBI Taxonomy" id="889268"/>
    <lineage>
        <taxon>Bacteria</taxon>
        <taxon>Pseudomonadati</taxon>
        <taxon>Myxococcota</taxon>
        <taxon>Polyangia</taxon>
        <taxon>Nannocystales</taxon>
        <taxon>Nannocystaceae</taxon>
        <taxon>Nannocystis</taxon>
    </lineage>
</organism>